<evidence type="ECO:0000313" key="2">
    <source>
        <dbReference type="Proteomes" id="UP001345827"/>
    </source>
</evidence>
<proteinExistence type="predicted"/>
<name>A0AAV9QGI2_9PEZI</name>
<keyword evidence="2" id="KW-1185">Reference proteome</keyword>
<evidence type="ECO:0000313" key="1">
    <source>
        <dbReference type="EMBL" id="KAK5541315.1"/>
    </source>
</evidence>
<sequence length="116" mass="13517">MGIHEDKAFWMIEHYAERNEHFYANIEDTLALGDSAGVAQTIYADLKDINNVCLTSGVRENDEIKNTLRYVIEHHIEKLFTFGEKFKDDLEQLQEIFGPKLGVERDENKEKQKEEA</sequence>
<dbReference type="AlphaFoldDB" id="A0AAV9QGI2"/>
<accession>A0AAV9QGI2</accession>
<comment type="caution">
    <text evidence="1">The sequence shown here is derived from an EMBL/GenBank/DDBJ whole genome shotgun (WGS) entry which is preliminary data.</text>
</comment>
<reference evidence="1 2" key="1">
    <citation type="submission" date="2023-06" db="EMBL/GenBank/DDBJ databases">
        <title>Black Yeasts Isolated from many extreme environments.</title>
        <authorList>
            <person name="Coleine C."/>
            <person name="Stajich J.E."/>
            <person name="Selbmann L."/>
        </authorList>
    </citation>
    <scope>NUCLEOTIDE SEQUENCE [LARGE SCALE GENOMIC DNA]</scope>
    <source>
        <strain evidence="1 2">CCFEE 5887</strain>
    </source>
</reference>
<organism evidence="1 2">
    <name type="scientific">Vermiconidia calcicola</name>
    <dbReference type="NCBI Taxonomy" id="1690605"/>
    <lineage>
        <taxon>Eukaryota</taxon>
        <taxon>Fungi</taxon>
        <taxon>Dikarya</taxon>
        <taxon>Ascomycota</taxon>
        <taxon>Pezizomycotina</taxon>
        <taxon>Dothideomycetes</taxon>
        <taxon>Dothideomycetidae</taxon>
        <taxon>Mycosphaerellales</taxon>
        <taxon>Extremaceae</taxon>
        <taxon>Vermiconidia</taxon>
    </lineage>
</organism>
<dbReference type="Proteomes" id="UP001345827">
    <property type="component" value="Unassembled WGS sequence"/>
</dbReference>
<protein>
    <submittedName>
        <fullName evidence="1">Uncharacterized protein</fullName>
    </submittedName>
</protein>
<gene>
    <name evidence="1" type="ORF">LTR25_003092</name>
</gene>
<dbReference type="EMBL" id="JAXLQG010000004">
    <property type="protein sequence ID" value="KAK5541315.1"/>
    <property type="molecule type" value="Genomic_DNA"/>
</dbReference>